<dbReference type="Proteomes" id="UP000635606">
    <property type="component" value="Unassembled WGS sequence"/>
</dbReference>
<keyword evidence="2" id="KW-1185">Reference proteome</keyword>
<dbReference type="Pfam" id="PF06224">
    <property type="entry name" value="AlkZ-like"/>
    <property type="match status" value="1"/>
</dbReference>
<evidence type="ECO:0000313" key="2">
    <source>
        <dbReference type="Proteomes" id="UP000635606"/>
    </source>
</evidence>
<protein>
    <recommendedName>
        <fullName evidence="3">Cytoplasmic protein</fullName>
    </recommendedName>
</protein>
<evidence type="ECO:0008006" key="3">
    <source>
        <dbReference type="Google" id="ProtNLM"/>
    </source>
</evidence>
<organism evidence="1 2">
    <name type="scientific">Virgisporangium ochraceum</name>
    <dbReference type="NCBI Taxonomy" id="65505"/>
    <lineage>
        <taxon>Bacteria</taxon>
        <taxon>Bacillati</taxon>
        <taxon>Actinomycetota</taxon>
        <taxon>Actinomycetes</taxon>
        <taxon>Micromonosporales</taxon>
        <taxon>Micromonosporaceae</taxon>
        <taxon>Virgisporangium</taxon>
    </lineage>
</organism>
<reference evidence="1" key="1">
    <citation type="submission" date="2021-01" db="EMBL/GenBank/DDBJ databases">
        <title>Whole genome shotgun sequence of Virgisporangium ochraceum NBRC 16418.</title>
        <authorList>
            <person name="Komaki H."/>
            <person name="Tamura T."/>
        </authorList>
    </citation>
    <scope>NUCLEOTIDE SEQUENCE</scope>
    <source>
        <strain evidence="1">NBRC 16418</strain>
    </source>
</reference>
<gene>
    <name evidence="1" type="ORF">Voc01_068990</name>
</gene>
<dbReference type="AlphaFoldDB" id="A0A8J4EH97"/>
<proteinExistence type="predicted"/>
<dbReference type="PANTHER" id="PTHR30528">
    <property type="entry name" value="CYTOPLASMIC PROTEIN"/>
    <property type="match status" value="1"/>
</dbReference>
<dbReference type="InterPro" id="IPR009351">
    <property type="entry name" value="AlkZ-like"/>
</dbReference>
<evidence type="ECO:0000313" key="1">
    <source>
        <dbReference type="EMBL" id="GIJ71982.1"/>
    </source>
</evidence>
<name>A0A8J4EH97_9ACTN</name>
<sequence>MDISGPQARRIALHAQGFGRARPARPTSRHLRDVVRRLGAVQIDAVTVLVRAQYLTLYSRLGPYPTRLLDDLMYKRHEAFEYFGHAASILPIEFHPLVRWQMDRYEKSKWWLGLVERLDRERPGYLHAVQSEVDHRGPLTFTELADPARRERDLSRYAESTVLWDSLSDGKSALDGLFNCGRLAAAGRKNSQRQYDLTERVIPADVLALPTPTEEEAQRAMVLHAATALGVATAKEIGYYFFVSTVITHVRAPVIRARIAELVEAGSLEPVRVEGWRDQAYVPTAGVPSGPVRARTLLCPFDSLLFERDRVERLFGFRHSFELYVKPEKRAYGYYVLPFLLGDELVARVDLKADRPHGTLLVQAAHAEPGRATGEVAAELAEELRTLASWLALDTVEVIARGDLAPLLDDAL</sequence>
<dbReference type="EMBL" id="BOPH01000094">
    <property type="protein sequence ID" value="GIJ71982.1"/>
    <property type="molecule type" value="Genomic_DNA"/>
</dbReference>
<dbReference type="RefSeq" id="WP_203931836.1">
    <property type="nucleotide sequence ID" value="NZ_BOPH01000094.1"/>
</dbReference>
<comment type="caution">
    <text evidence="1">The sequence shown here is derived from an EMBL/GenBank/DDBJ whole genome shotgun (WGS) entry which is preliminary data.</text>
</comment>
<dbReference type="PANTHER" id="PTHR30528:SF0">
    <property type="entry name" value="CYTOPLASMIC PROTEIN"/>
    <property type="match status" value="1"/>
</dbReference>
<accession>A0A8J4EH97</accession>